<organism evidence="10 11">
    <name type="scientific">Methylocapsa polymorpha</name>
    <dbReference type="NCBI Taxonomy" id="3080828"/>
    <lineage>
        <taxon>Bacteria</taxon>
        <taxon>Pseudomonadati</taxon>
        <taxon>Pseudomonadota</taxon>
        <taxon>Alphaproteobacteria</taxon>
        <taxon>Hyphomicrobiales</taxon>
        <taxon>Beijerinckiaceae</taxon>
        <taxon>Methylocapsa</taxon>
    </lineage>
</organism>
<keyword evidence="3" id="KW-1003">Cell membrane</keyword>
<dbReference type="PANTHER" id="PTHR43357">
    <property type="entry name" value="INNER MEMBRANE ABC TRANSPORTER PERMEASE PROTEIN YDCV"/>
    <property type="match status" value="1"/>
</dbReference>
<gene>
    <name evidence="10" type="ORF">RZS28_08030</name>
</gene>
<feature type="transmembrane region" description="Helical" evidence="8">
    <location>
        <begin position="500"/>
        <end position="523"/>
    </location>
</feature>
<keyword evidence="7 8" id="KW-0472">Membrane</keyword>
<evidence type="ECO:0000259" key="9">
    <source>
        <dbReference type="PROSITE" id="PS50928"/>
    </source>
</evidence>
<evidence type="ECO:0000256" key="5">
    <source>
        <dbReference type="ARBA" id="ARBA00022692"/>
    </source>
</evidence>
<feature type="transmembrane region" description="Helical" evidence="8">
    <location>
        <begin position="286"/>
        <end position="309"/>
    </location>
</feature>
<reference evidence="10 11" key="1">
    <citation type="submission" date="2023-10" db="EMBL/GenBank/DDBJ databases">
        <title>Novel methanotroph of the genus Methylocapsa from a subarctic wetland.</title>
        <authorList>
            <person name="Belova S.E."/>
            <person name="Oshkin I.Y."/>
            <person name="Miroshnikov K."/>
            <person name="Dedysh S.N."/>
        </authorList>
    </citation>
    <scope>NUCLEOTIDE SEQUENCE [LARGE SCALE GENOMIC DNA]</scope>
    <source>
        <strain evidence="10 11">RX1</strain>
    </source>
</reference>
<dbReference type="PROSITE" id="PS50928">
    <property type="entry name" value="ABC_TM1"/>
    <property type="match status" value="2"/>
</dbReference>
<feature type="transmembrane region" description="Helical" evidence="8">
    <location>
        <begin position="186"/>
        <end position="207"/>
    </location>
</feature>
<dbReference type="InterPro" id="IPR035906">
    <property type="entry name" value="MetI-like_sf"/>
</dbReference>
<evidence type="ECO:0000256" key="2">
    <source>
        <dbReference type="ARBA" id="ARBA00022448"/>
    </source>
</evidence>
<comment type="subcellular location">
    <subcellularLocation>
        <location evidence="1">Cell inner membrane</location>
        <topology evidence="1">Multi-pass membrane protein</topology>
    </subcellularLocation>
    <subcellularLocation>
        <location evidence="8">Cell membrane</location>
        <topology evidence="8">Multi-pass membrane protein</topology>
    </subcellularLocation>
</comment>
<proteinExistence type="inferred from homology"/>
<dbReference type="CDD" id="cd06261">
    <property type="entry name" value="TM_PBP2"/>
    <property type="match status" value="2"/>
</dbReference>
<dbReference type="InterPro" id="IPR000515">
    <property type="entry name" value="MetI-like"/>
</dbReference>
<feature type="transmembrane region" description="Helical" evidence="8">
    <location>
        <begin position="456"/>
        <end position="480"/>
    </location>
</feature>
<keyword evidence="4" id="KW-0997">Cell inner membrane</keyword>
<name>A0ABZ0HWG6_9HYPH</name>
<feature type="transmembrane region" description="Helical" evidence="8">
    <location>
        <begin position="238"/>
        <end position="259"/>
    </location>
</feature>
<feature type="transmembrane region" description="Helical" evidence="8">
    <location>
        <begin position="393"/>
        <end position="413"/>
    </location>
</feature>
<dbReference type="PANTHER" id="PTHR43357:SF3">
    <property type="entry name" value="FE(3+)-TRANSPORT SYSTEM PERMEASE PROTEIN FBPB 2"/>
    <property type="match status" value="1"/>
</dbReference>
<evidence type="ECO:0000256" key="1">
    <source>
        <dbReference type="ARBA" id="ARBA00004429"/>
    </source>
</evidence>
<dbReference type="Proteomes" id="UP001626536">
    <property type="component" value="Chromosome"/>
</dbReference>
<dbReference type="RefSeq" id="WP_407340798.1">
    <property type="nucleotide sequence ID" value="NZ_CP136862.1"/>
</dbReference>
<dbReference type="EMBL" id="CP136862">
    <property type="protein sequence ID" value="WOJ91205.1"/>
    <property type="molecule type" value="Genomic_DNA"/>
</dbReference>
<feature type="transmembrane region" description="Helical" evidence="8">
    <location>
        <begin position="59"/>
        <end position="80"/>
    </location>
</feature>
<sequence length="530" mass="57011">MQKRLTLTAAAILLAVIGLLPLIVMVADTFFVNGGFSAKAYDALLTTSKHQAAPMAHSMLLSFLTSALAAFVGAALGLLLGKTDLPWRHVLMALFTVPLLLPPYVIATAWFTILGKGGLIGHALPSETTEFLSSALFGLFGCTGVLFTAFMPIVMLLTIAHAGAVNPRWEDAARLVSGWPSILRRITLPSIAPGIAFAAVLVFLLTFGETGVPTFLRYPVYPVEALTQFAAFYDFRTATASTIPMLVVTSIILILEYGLERGKVSQLRAEAPGERRAKIELKRWRLPIFVIVSVWAFVSVLLPLLALVIQSSSVGAYVEAFSRASDSIMHSLAFAVIGATLLTLLGFFCGVLIHDPTQPLARSVDGLALFLFTLPGTVIGIGLIGLWNRPMTNVIYATPAIIILGYLAQYSVLPMRVTSATLARIPRSLEEAARLSGASWFMTLTRIVAPLATRGLMAAWLISYVFCLRDLGISMVVYPAGYETLPVRILTLMANGAPNLIAALCVILIAATLLPLGVAGLWLKYRARHS</sequence>
<keyword evidence="11" id="KW-1185">Reference proteome</keyword>
<evidence type="ECO:0000256" key="6">
    <source>
        <dbReference type="ARBA" id="ARBA00022989"/>
    </source>
</evidence>
<feature type="transmembrane region" description="Helical" evidence="8">
    <location>
        <begin position="366"/>
        <end position="387"/>
    </location>
</feature>
<evidence type="ECO:0000313" key="11">
    <source>
        <dbReference type="Proteomes" id="UP001626536"/>
    </source>
</evidence>
<dbReference type="SUPFAM" id="SSF161098">
    <property type="entry name" value="MetI-like"/>
    <property type="match status" value="2"/>
</dbReference>
<feature type="transmembrane region" description="Helical" evidence="8">
    <location>
        <begin position="135"/>
        <end position="165"/>
    </location>
</feature>
<comment type="similarity">
    <text evidence="8">Belongs to the binding-protein-dependent transport system permease family.</text>
</comment>
<accession>A0ABZ0HWG6</accession>
<feature type="transmembrane region" description="Helical" evidence="8">
    <location>
        <begin position="329"/>
        <end position="354"/>
    </location>
</feature>
<keyword evidence="2 8" id="KW-0813">Transport</keyword>
<evidence type="ECO:0000256" key="3">
    <source>
        <dbReference type="ARBA" id="ARBA00022475"/>
    </source>
</evidence>
<feature type="domain" description="ABC transmembrane type-1" evidence="9">
    <location>
        <begin position="328"/>
        <end position="519"/>
    </location>
</feature>
<evidence type="ECO:0000256" key="4">
    <source>
        <dbReference type="ARBA" id="ARBA00022519"/>
    </source>
</evidence>
<keyword evidence="6 8" id="KW-1133">Transmembrane helix</keyword>
<dbReference type="Pfam" id="PF00528">
    <property type="entry name" value="BPD_transp_1"/>
    <property type="match status" value="1"/>
</dbReference>
<evidence type="ECO:0000313" key="10">
    <source>
        <dbReference type="EMBL" id="WOJ91205.1"/>
    </source>
</evidence>
<dbReference type="Gene3D" id="1.10.3720.10">
    <property type="entry name" value="MetI-like"/>
    <property type="match status" value="2"/>
</dbReference>
<protein>
    <submittedName>
        <fullName evidence="10">Iron ABC transporter permease</fullName>
    </submittedName>
</protein>
<evidence type="ECO:0000256" key="8">
    <source>
        <dbReference type="RuleBase" id="RU363032"/>
    </source>
</evidence>
<feature type="transmembrane region" description="Helical" evidence="8">
    <location>
        <begin position="7"/>
        <end position="27"/>
    </location>
</feature>
<feature type="domain" description="ABC transmembrane type-1" evidence="9">
    <location>
        <begin position="55"/>
        <end position="256"/>
    </location>
</feature>
<keyword evidence="5 8" id="KW-0812">Transmembrane</keyword>
<evidence type="ECO:0000256" key="7">
    <source>
        <dbReference type="ARBA" id="ARBA00023136"/>
    </source>
</evidence>
<feature type="transmembrane region" description="Helical" evidence="8">
    <location>
        <begin position="92"/>
        <end position="115"/>
    </location>
</feature>